<dbReference type="SUPFAM" id="SSF103025">
    <property type="entry name" value="Folate-binding domain"/>
    <property type="match status" value="1"/>
</dbReference>
<evidence type="ECO:0000259" key="3">
    <source>
        <dbReference type="Pfam" id="PF25455"/>
    </source>
</evidence>
<reference evidence="5" key="1">
    <citation type="submission" date="2023-03" db="UniProtKB">
        <authorList>
            <consortium name="WormBaseParasite"/>
        </authorList>
    </citation>
    <scope>IDENTIFICATION</scope>
</reference>
<dbReference type="Pfam" id="PF04910">
    <property type="entry name" value="Tcf25"/>
    <property type="match status" value="1"/>
</dbReference>
<dbReference type="WBParaSite" id="ALUE_0000421201-mRNA-1">
    <property type="protein sequence ID" value="ALUE_0000421201-mRNA-1"/>
    <property type="gene ID" value="ALUE_0000421201"/>
</dbReference>
<organism evidence="4 5">
    <name type="scientific">Ascaris lumbricoides</name>
    <name type="common">Giant roundworm</name>
    <dbReference type="NCBI Taxonomy" id="6252"/>
    <lineage>
        <taxon>Eukaryota</taxon>
        <taxon>Metazoa</taxon>
        <taxon>Ecdysozoa</taxon>
        <taxon>Nematoda</taxon>
        <taxon>Chromadorea</taxon>
        <taxon>Rhabditida</taxon>
        <taxon>Spirurina</taxon>
        <taxon>Ascaridomorpha</taxon>
        <taxon>Ascaridoidea</taxon>
        <taxon>Ascarididae</taxon>
        <taxon>Ascaris</taxon>
    </lineage>
</organism>
<dbReference type="GO" id="GO:1990112">
    <property type="term" value="C:RQC complex"/>
    <property type="evidence" value="ECO:0007669"/>
    <property type="project" value="TreeGrafter"/>
</dbReference>
<dbReference type="Proteomes" id="UP000036681">
    <property type="component" value="Unplaced"/>
</dbReference>
<dbReference type="AlphaFoldDB" id="A0A9J2P310"/>
<proteinExistence type="predicted"/>
<protein>
    <submittedName>
        <fullName evidence="5">Aminomethyltransferase folate-binding domain-containing protein</fullName>
    </submittedName>
</protein>
<dbReference type="PANTHER" id="PTHR22684">
    <property type="entry name" value="NULP1-RELATED"/>
    <property type="match status" value="1"/>
</dbReference>
<feature type="region of interest" description="Disordered" evidence="2">
    <location>
        <begin position="324"/>
        <end position="405"/>
    </location>
</feature>
<dbReference type="InterPro" id="IPR027266">
    <property type="entry name" value="TrmE/GcvT-like"/>
</dbReference>
<sequence length="943" mass="106773">MYSHNCRLIGAVQALPMAKRSVVHLMQRALLILKGTDSRQFLQGLTTNDLGLLHKSGALYTLLLNNRGRIEYDLIVYEGVDGLLVECDNQRRDALKRLLEVYRMHKTVAIEKCGMNVFFVESTCEGAVVDPRVPAFGSRLLSDSLPDSTLADASLYEERRLEFGIVEGGIETRGALPVYRNADLMHGMSDNKGCYLGQEMTARTLRAAIKKRVLPFTCDGAAKGRVMDPDGYTNMGEVLVCNGHRGLALLRLDQGDVSRCLKAGDVFVHQVDLAGSIARRHDVLWSVARLFAAFSSIMSAKQFRRYLEVTGRLKTEDEILRAGLSLPSDDELEEEEPRTGNRFALLEEEDESVKNSDDEARSTKANKSDNEGTRQSPIVNEVDSKKEEKRNKKKKKRGNENWSSDTDSLMVNFMRDVAVSTDVLHDGTTEELFERDIFKVDVRLFNYENELRQILGQRPIGYTSRDHRRPPKGIIVKKKADWPKIKNVGITMELDRTEGEVKYYKFVHNAHYRQLQREFWNAANTLNEEAILVGEVCHTQCQLQETLLVDVTAHFSELGESGTRTASFHGQKLYFFNTQSSFFRELLISLNKAILRECHYHLDSLLVMADVMSNQDEHRTARDLIERGIFCCESLLDARFRLTDFNDRLDYDEFENRAFFLLLHRHMRILIDRGLSNAAFNVAKLLYHLDPASDPLAILLVIDTLAIRANQPHVVLQIYEALKVLRCLQQLPNFAYSIALAHFQISLKSGDRSLADEALASAIRHFPTVVLKLLDRMNVQPDAALSNNFRMGAVYHERQSEGLRLLISIYVDHSHDLWRESAVLEWCEEVTAATMSTFHVYEDEMLAWEKLYARCNGYSGTPANVRRHAVLWDLAPNPNSLLTDPVPPALSRSGYEPVPRQGPAQSSGSFFGNLIQSLVPDLDQANVGFINSNISTSENIAHK</sequence>
<name>A0A9J2P310_ASCLU</name>
<keyword evidence="4" id="KW-1185">Reference proteome</keyword>
<dbReference type="NCBIfam" id="TIGR03317">
    <property type="entry name" value="ygfZ_signature"/>
    <property type="match status" value="1"/>
</dbReference>
<dbReference type="InterPro" id="IPR017703">
    <property type="entry name" value="YgfZ/GCV_T_CS"/>
</dbReference>
<evidence type="ECO:0000313" key="4">
    <source>
        <dbReference type="Proteomes" id="UP000036681"/>
    </source>
</evidence>
<feature type="compositionally biased region" description="Basic and acidic residues" evidence="2">
    <location>
        <begin position="352"/>
        <end position="372"/>
    </location>
</feature>
<feature type="domain" description="CAF17 C-terminal" evidence="3">
    <location>
        <begin position="210"/>
        <end position="268"/>
    </location>
</feature>
<evidence type="ECO:0000256" key="1">
    <source>
        <dbReference type="ARBA" id="ARBA00022946"/>
    </source>
</evidence>
<keyword evidence="1" id="KW-0809">Transit peptide</keyword>
<dbReference type="InterPro" id="IPR006994">
    <property type="entry name" value="TCF25/Rqc1"/>
</dbReference>
<dbReference type="PANTHER" id="PTHR22684:SF0">
    <property type="entry name" value="RIBOSOME QUALITY CONTROL COMPLEX SUBUNIT TCF25"/>
    <property type="match status" value="1"/>
</dbReference>
<dbReference type="Gene3D" id="3.30.1360.120">
    <property type="entry name" value="Probable tRNA modification gtpase trme, domain 1"/>
    <property type="match status" value="2"/>
</dbReference>
<evidence type="ECO:0000313" key="5">
    <source>
        <dbReference type="WBParaSite" id="ALUE_0000421201-mRNA-1"/>
    </source>
</evidence>
<accession>A0A9J2P310</accession>
<dbReference type="Pfam" id="PF25455">
    <property type="entry name" value="Beta-barrel_CAF17_C"/>
    <property type="match status" value="1"/>
</dbReference>
<dbReference type="InterPro" id="IPR057460">
    <property type="entry name" value="CAF17_C"/>
</dbReference>
<evidence type="ECO:0000256" key="2">
    <source>
        <dbReference type="SAM" id="MobiDB-lite"/>
    </source>
</evidence>